<dbReference type="AlphaFoldDB" id="A0A1V5MF84"/>
<feature type="region of interest" description="Disordered" evidence="1">
    <location>
        <begin position="121"/>
        <end position="142"/>
    </location>
</feature>
<name>A0A1V5MF84_UNCT6</name>
<accession>A0A1V5MF84</accession>
<proteinExistence type="predicted"/>
<comment type="caution">
    <text evidence="2">The sequence shown here is derived from an EMBL/GenBank/DDBJ whole genome shotgun (WGS) entry which is preliminary data.</text>
</comment>
<evidence type="ECO:0000256" key="1">
    <source>
        <dbReference type="SAM" id="MobiDB-lite"/>
    </source>
</evidence>
<evidence type="ECO:0000313" key="2">
    <source>
        <dbReference type="EMBL" id="OPZ91795.1"/>
    </source>
</evidence>
<organism evidence="2">
    <name type="scientific">candidate division TA06 bacterium ADurb.Bin417</name>
    <dbReference type="NCBI Taxonomy" id="1852828"/>
    <lineage>
        <taxon>Bacteria</taxon>
        <taxon>Bacteria division TA06</taxon>
    </lineage>
</organism>
<gene>
    <name evidence="2" type="ORF">BWY73_01005</name>
</gene>
<reference evidence="2" key="1">
    <citation type="submission" date="2017-02" db="EMBL/GenBank/DDBJ databases">
        <title>Delving into the versatile metabolic prowess of the omnipresent phylum Bacteroidetes.</title>
        <authorList>
            <person name="Nobu M.K."/>
            <person name="Mei R."/>
            <person name="Narihiro T."/>
            <person name="Kuroda K."/>
            <person name="Liu W.-T."/>
        </authorList>
    </citation>
    <scope>NUCLEOTIDE SEQUENCE</scope>
    <source>
        <strain evidence="2">ADurb.Bin417</strain>
    </source>
</reference>
<feature type="region of interest" description="Disordered" evidence="1">
    <location>
        <begin position="1"/>
        <end position="37"/>
    </location>
</feature>
<feature type="region of interest" description="Disordered" evidence="1">
    <location>
        <begin position="209"/>
        <end position="228"/>
    </location>
</feature>
<sequence>MPEAVEGRVDHDHPGGRRGQGERGVHEADRAAAVDEHGVVGPDLQVVLAVDGAGEGFDEGAIQQGKVVGKLDERALPDRRRRHRQPLGEAAGEAVADGLRVGAEVVEAAAAHLAFAAADRGDQGDPVAHGHAGVPDLRPDLEDPAGDLVAGDGRRRDVLVAMQVDADVGAADGAVVDPDQHLGRAAGRRRDLLETHVLDTVVNGGFHAFSSGWRPASSGRKRPAEARK</sequence>
<protein>
    <submittedName>
        <fullName evidence="2">Uncharacterized protein</fullName>
    </submittedName>
</protein>
<dbReference type="Proteomes" id="UP000485484">
    <property type="component" value="Unassembled WGS sequence"/>
</dbReference>
<dbReference type="EMBL" id="MWAK01000150">
    <property type="protein sequence ID" value="OPZ91795.1"/>
    <property type="molecule type" value="Genomic_DNA"/>
</dbReference>